<dbReference type="Gene3D" id="3.40.640.10">
    <property type="entry name" value="Type I PLP-dependent aspartate aminotransferase-like (Major domain)"/>
    <property type="match status" value="1"/>
</dbReference>
<keyword evidence="8" id="KW-0032">Aminotransferase</keyword>
<dbReference type="PRINTS" id="PR00035">
    <property type="entry name" value="HTHGNTR"/>
</dbReference>
<dbReference type="InterPro" id="IPR036388">
    <property type="entry name" value="WH-like_DNA-bd_sf"/>
</dbReference>
<dbReference type="SUPFAM" id="SSF46785">
    <property type="entry name" value="Winged helix' DNA-binding domain"/>
    <property type="match status" value="1"/>
</dbReference>
<keyword evidence="5" id="KW-0804">Transcription</keyword>
<dbReference type="PANTHER" id="PTHR46577">
    <property type="entry name" value="HTH-TYPE TRANSCRIPTIONAL REGULATORY PROTEIN GABR"/>
    <property type="match status" value="1"/>
</dbReference>
<dbReference type="Proteomes" id="UP000826462">
    <property type="component" value="Chromosome 2"/>
</dbReference>
<keyword evidence="2" id="KW-0663">Pyridoxal phosphate</keyword>
<dbReference type="InterPro" id="IPR004839">
    <property type="entry name" value="Aminotransferase_I/II_large"/>
</dbReference>
<name>A0ABX8UTR2_9BURK</name>
<dbReference type="RefSeq" id="WP_219801832.1">
    <property type="nucleotide sequence ID" value="NZ_CP080096.1"/>
</dbReference>
<dbReference type="InterPro" id="IPR015424">
    <property type="entry name" value="PyrdxlP-dep_Trfase"/>
</dbReference>
<dbReference type="SMART" id="SM00345">
    <property type="entry name" value="HTH_GNTR"/>
    <property type="match status" value="1"/>
</dbReference>
<dbReference type="InterPro" id="IPR000524">
    <property type="entry name" value="Tscrpt_reg_HTH_GntR"/>
</dbReference>
<dbReference type="InterPro" id="IPR051446">
    <property type="entry name" value="HTH_trans_reg/aminotransferase"/>
</dbReference>
<keyword evidence="3" id="KW-0805">Transcription regulation</keyword>
<dbReference type="SUPFAM" id="SSF53383">
    <property type="entry name" value="PLP-dependent transferases"/>
    <property type="match status" value="1"/>
</dbReference>
<proteinExistence type="inferred from homology"/>
<dbReference type="CDD" id="cd07377">
    <property type="entry name" value="WHTH_GntR"/>
    <property type="match status" value="1"/>
</dbReference>
<evidence type="ECO:0000313" key="8">
    <source>
        <dbReference type="EMBL" id="QYD72408.1"/>
    </source>
</evidence>
<evidence type="ECO:0000259" key="7">
    <source>
        <dbReference type="PROSITE" id="PS50949"/>
    </source>
</evidence>
<dbReference type="InterPro" id="IPR036390">
    <property type="entry name" value="WH_DNA-bd_sf"/>
</dbReference>
<dbReference type="PROSITE" id="PS50949">
    <property type="entry name" value="HTH_GNTR"/>
    <property type="match status" value="1"/>
</dbReference>
<keyword evidence="8" id="KW-0808">Transferase</keyword>
<evidence type="ECO:0000256" key="3">
    <source>
        <dbReference type="ARBA" id="ARBA00023015"/>
    </source>
</evidence>
<keyword evidence="4" id="KW-0238">DNA-binding</keyword>
<dbReference type="Pfam" id="PF00392">
    <property type="entry name" value="GntR"/>
    <property type="match status" value="1"/>
</dbReference>
<evidence type="ECO:0000256" key="4">
    <source>
        <dbReference type="ARBA" id="ARBA00023125"/>
    </source>
</evidence>
<comment type="similarity">
    <text evidence="1">In the C-terminal section; belongs to the class-I pyridoxal-phosphate-dependent aminotransferase family.</text>
</comment>
<evidence type="ECO:0000256" key="6">
    <source>
        <dbReference type="SAM" id="MobiDB-lite"/>
    </source>
</evidence>
<dbReference type="CDD" id="cd00609">
    <property type="entry name" value="AAT_like"/>
    <property type="match status" value="1"/>
</dbReference>
<reference evidence="8 9" key="1">
    <citation type="submission" date="2021-07" db="EMBL/GenBank/DDBJ databases">
        <title>Paraburkholderia edwinii protects Aspergillus sp. from phenazines by acting as a toxin sponge.</title>
        <authorList>
            <person name="Dahlstrom K.M."/>
            <person name="Newman D.K."/>
        </authorList>
    </citation>
    <scope>NUCLEOTIDE SEQUENCE [LARGE SCALE GENOMIC DNA]</scope>
    <source>
        <strain evidence="8 9">Pe01</strain>
    </source>
</reference>
<evidence type="ECO:0000256" key="5">
    <source>
        <dbReference type="ARBA" id="ARBA00023163"/>
    </source>
</evidence>
<feature type="region of interest" description="Disordered" evidence="6">
    <location>
        <begin position="134"/>
        <end position="160"/>
    </location>
</feature>
<dbReference type="Gene3D" id="1.10.10.10">
    <property type="entry name" value="Winged helix-like DNA-binding domain superfamily/Winged helix DNA-binding domain"/>
    <property type="match status" value="1"/>
</dbReference>
<evidence type="ECO:0000256" key="1">
    <source>
        <dbReference type="ARBA" id="ARBA00005384"/>
    </source>
</evidence>
<dbReference type="EMBL" id="CP080096">
    <property type="protein sequence ID" value="QYD72408.1"/>
    <property type="molecule type" value="Genomic_DNA"/>
</dbReference>
<sequence>MDTVILSDWLAVRLATRRDRGDAEPVYRQLLRLLQQAILTGQLPPGTKLPSSRTLASDLGIARNTVLHVYDQLTAEGYVLSTTGSGTYVADTRPDCRAVNARKTAVTGHPVVDAARTPDFGESEAPGTIAAHAEADPEAAQRTSDAAHPSPPAGARELSTRGGRLIREAGVSLKQWGAFMPGVPDVSEFPARTWSRLQAKLWKQAHPDLLTYAPGGGYRPLRRALSDYLRVARSVNCTPDQIIITTGIHQSIDLAVRLLTDVGDRAWVEEPCYWGVRSVLQSSGLTLAPVPVDDEGLNPRESDLRAPPKIALVTPSHQYPLGMVMSLARRRTLLEYAKQHGVWIIEDDYDSEFRYGSRPLASLQGLDDAGRVIYVGSLGKMLFPGLRIGYMIAPEDLVDTFRTGVAELYREGQLMQQAVLTEFIMDGYLTSHVRRMRALYGERRQMLIDAITARFGDSLPVMGNETGLHFVLGLPRHANDRAVAAAAYDAGVIVRPLAAYYSGEVVAKAAAQRGLLLRYACVPNEKIGPAFAKLAQVIEQTALQPLQASSHAA</sequence>
<accession>A0ABX8UTR2</accession>
<feature type="domain" description="HTH gntR-type" evidence="7">
    <location>
        <begin position="24"/>
        <end position="92"/>
    </location>
</feature>
<evidence type="ECO:0000256" key="2">
    <source>
        <dbReference type="ARBA" id="ARBA00022898"/>
    </source>
</evidence>
<organism evidence="8 9">
    <name type="scientific">Paraburkholderia edwinii</name>
    <dbReference type="NCBI Taxonomy" id="2861782"/>
    <lineage>
        <taxon>Bacteria</taxon>
        <taxon>Pseudomonadati</taxon>
        <taxon>Pseudomonadota</taxon>
        <taxon>Betaproteobacteria</taxon>
        <taxon>Burkholderiales</taxon>
        <taxon>Burkholderiaceae</taxon>
        <taxon>Paraburkholderia</taxon>
    </lineage>
</organism>
<gene>
    <name evidence="8" type="ORF">KZJ38_22015</name>
</gene>
<dbReference type="Pfam" id="PF00155">
    <property type="entry name" value="Aminotran_1_2"/>
    <property type="match status" value="1"/>
</dbReference>
<protein>
    <submittedName>
        <fullName evidence="8">PLP-dependent aminotransferase family protein</fullName>
    </submittedName>
</protein>
<keyword evidence="9" id="KW-1185">Reference proteome</keyword>
<dbReference type="InterPro" id="IPR015421">
    <property type="entry name" value="PyrdxlP-dep_Trfase_major"/>
</dbReference>
<dbReference type="GO" id="GO:0008483">
    <property type="term" value="F:transaminase activity"/>
    <property type="evidence" value="ECO:0007669"/>
    <property type="project" value="UniProtKB-KW"/>
</dbReference>
<dbReference type="PANTHER" id="PTHR46577:SF1">
    <property type="entry name" value="HTH-TYPE TRANSCRIPTIONAL REGULATORY PROTEIN GABR"/>
    <property type="match status" value="1"/>
</dbReference>
<evidence type="ECO:0000313" key="9">
    <source>
        <dbReference type="Proteomes" id="UP000826462"/>
    </source>
</evidence>